<dbReference type="InterPro" id="IPR050895">
    <property type="entry name" value="XK-related_scramblase"/>
</dbReference>
<feature type="transmembrane region" description="Helical" evidence="7">
    <location>
        <begin position="373"/>
        <end position="395"/>
    </location>
</feature>
<dbReference type="InterPro" id="IPR018629">
    <property type="entry name" value="XK-rel"/>
</dbReference>
<comment type="subcellular location">
    <subcellularLocation>
        <location evidence="1">Cell membrane</location>
        <topology evidence="1">Multi-pass membrane protein</topology>
    </subcellularLocation>
    <subcellularLocation>
        <location evidence="7">Membrane</location>
        <topology evidence="7">Multi-pass membrane protein</topology>
    </subcellularLocation>
</comment>
<organism evidence="9 10">
    <name type="scientific">Clytia hemisphaerica</name>
    <dbReference type="NCBI Taxonomy" id="252671"/>
    <lineage>
        <taxon>Eukaryota</taxon>
        <taxon>Metazoa</taxon>
        <taxon>Cnidaria</taxon>
        <taxon>Hydrozoa</taxon>
        <taxon>Hydroidolina</taxon>
        <taxon>Leptothecata</taxon>
        <taxon>Obeliida</taxon>
        <taxon>Clytiidae</taxon>
        <taxon>Clytia</taxon>
    </lineage>
</organism>
<dbReference type="GeneID" id="136810727"/>
<dbReference type="EnsemblMetazoa" id="CLYHEMT003065.3">
    <property type="protein sequence ID" value="CLYHEMP003065.3"/>
    <property type="gene ID" value="CLYHEMG003065"/>
</dbReference>
<evidence type="ECO:0000256" key="5">
    <source>
        <dbReference type="ARBA" id="ARBA00022989"/>
    </source>
</evidence>
<feature type="transmembrane region" description="Helical" evidence="7">
    <location>
        <begin position="643"/>
        <end position="663"/>
    </location>
</feature>
<feature type="transmembrane region" description="Helical" evidence="7">
    <location>
        <begin position="300"/>
        <end position="325"/>
    </location>
</feature>
<name>A0A7M5UR08_9CNID</name>
<dbReference type="Proteomes" id="UP000594262">
    <property type="component" value="Unplaced"/>
</dbReference>
<feature type="transmembrane region" description="Helical" evidence="7">
    <location>
        <begin position="472"/>
        <end position="494"/>
    </location>
</feature>
<evidence type="ECO:0000256" key="2">
    <source>
        <dbReference type="ARBA" id="ARBA00008789"/>
    </source>
</evidence>
<keyword evidence="3" id="KW-1003">Cell membrane</keyword>
<feature type="region of interest" description="Disordered" evidence="8">
    <location>
        <begin position="689"/>
        <end position="726"/>
    </location>
</feature>
<dbReference type="GO" id="GO:0005886">
    <property type="term" value="C:plasma membrane"/>
    <property type="evidence" value="ECO:0007669"/>
    <property type="project" value="UniProtKB-SubCell"/>
</dbReference>
<dbReference type="AlphaFoldDB" id="A0A7M5UR08"/>
<dbReference type="RefSeq" id="XP_066923429.1">
    <property type="nucleotide sequence ID" value="XM_067067328.1"/>
</dbReference>
<keyword evidence="6 7" id="KW-0472">Membrane</keyword>
<dbReference type="EnsemblMetazoa" id="CLYHEMT003065.4">
    <property type="protein sequence ID" value="CLYHEMP003065.4"/>
    <property type="gene ID" value="CLYHEMG003065"/>
</dbReference>
<feature type="region of interest" description="Disordered" evidence="8">
    <location>
        <begin position="1"/>
        <end position="22"/>
    </location>
</feature>
<keyword evidence="5 7" id="KW-1133">Transmembrane helix</keyword>
<dbReference type="RefSeq" id="XP_066923430.1">
    <property type="nucleotide sequence ID" value="XM_067067329.1"/>
</dbReference>
<feature type="transmembrane region" description="Helical" evidence="7">
    <location>
        <begin position="560"/>
        <end position="581"/>
    </location>
</feature>
<keyword evidence="4 7" id="KW-0812">Transmembrane</keyword>
<evidence type="ECO:0000256" key="6">
    <source>
        <dbReference type="ARBA" id="ARBA00023136"/>
    </source>
</evidence>
<keyword evidence="10" id="KW-1185">Reference proteome</keyword>
<evidence type="ECO:0000313" key="9">
    <source>
        <dbReference type="EnsemblMetazoa" id="CLYHEMP003065.3"/>
    </source>
</evidence>
<accession>A0A7M5UR08</accession>
<sequence length="755" mass="85276">MDDLGNSTNVEEAQPTSSNISIGLSKSASMKQLLIYDSSPGMEIHDNSKKNKEKHSFPAPLKKTTCQLDLEIQPFYHLPLDQSPNSESMITLFADASNLSKSYRDLPISNQNGKELDQHVDVSNLLDQPDTKCFEEPKQSSTLYSDKNNHHLDLGIHQYLPCHNIDLSPNSESMVTLLPKSLPDMSQCYQENLEIQHANSTPNLVDSEKKRIELPTSSLREFDSELSSIPSDLKENKNVKKSQRIQSSKHRYFKNNFKRVSTFTREFVNDSAMATQEMFKHVSKGIPDTPKYFTTGNAGIALALLSILLHMINMYTDVAVAFYYFKKNDYYFGSLTLIIVIVPSLIISVYTFAIHKKTNGIFLRDTPVSKPMVYGLCLILHGHVARCLMWLTVLYKKISLIGVSDGLWLFRDITSYAETFTYALPQLFLQTYIVVLYYGEFELIQAICIASSWLSAAWGIQSQFKGAKWKLLTFEMNLFWFASRAAAIALLASIDKSAPFIMLLGHFILVCPLWFWQNNIKPFRIKAKTSRLQLFITDAFYASIYGASNTVTPTVCRNQFWLSILLFTENIICIIAGRCYGKVDRTIGHFKRNCDYYSDALNSKNLEQSFFNDTKYCQHMPQFDDQIHCAVDFNQWIQSKITFWLSIGVAVFAFIQLLIVVILRRYKYISAEAMVSKLGTPTRLSSANGRINDSLSKTTAPVSSSSTRNRGSIPSSPPGNGGNLSGNPITKLRGSIPFLPENCGSLDENNPIHLV</sequence>
<feature type="compositionally biased region" description="Polar residues" evidence="8">
    <location>
        <begin position="689"/>
        <end position="707"/>
    </location>
</feature>
<evidence type="ECO:0000256" key="1">
    <source>
        <dbReference type="ARBA" id="ARBA00004651"/>
    </source>
</evidence>
<dbReference type="PANTHER" id="PTHR16024:SF6">
    <property type="entry name" value="XK-RELATED PROTEIN"/>
    <property type="match status" value="1"/>
</dbReference>
<evidence type="ECO:0000256" key="4">
    <source>
        <dbReference type="ARBA" id="ARBA00022692"/>
    </source>
</evidence>
<reference evidence="9" key="1">
    <citation type="submission" date="2021-01" db="UniProtKB">
        <authorList>
            <consortium name="EnsemblMetazoa"/>
        </authorList>
    </citation>
    <scope>IDENTIFICATION</scope>
</reference>
<evidence type="ECO:0000256" key="3">
    <source>
        <dbReference type="ARBA" id="ARBA00022475"/>
    </source>
</evidence>
<protein>
    <recommendedName>
        <fullName evidence="7">XK-related protein</fullName>
    </recommendedName>
</protein>
<evidence type="ECO:0000256" key="8">
    <source>
        <dbReference type="SAM" id="MobiDB-lite"/>
    </source>
</evidence>
<feature type="transmembrane region" description="Helical" evidence="7">
    <location>
        <begin position="500"/>
        <end position="517"/>
    </location>
</feature>
<evidence type="ECO:0000256" key="7">
    <source>
        <dbReference type="RuleBase" id="RU910716"/>
    </source>
</evidence>
<dbReference type="Pfam" id="PF09815">
    <property type="entry name" value="XK-related"/>
    <property type="match status" value="1"/>
</dbReference>
<proteinExistence type="inferred from homology"/>
<feature type="transmembrane region" description="Helical" evidence="7">
    <location>
        <begin position="332"/>
        <end position="353"/>
    </location>
</feature>
<dbReference type="PANTHER" id="PTHR16024">
    <property type="entry name" value="XK-RELATED PROTEIN"/>
    <property type="match status" value="1"/>
</dbReference>
<evidence type="ECO:0000313" key="10">
    <source>
        <dbReference type="Proteomes" id="UP000594262"/>
    </source>
</evidence>
<comment type="similarity">
    <text evidence="2 7">Belongs to the XK family.</text>
</comment>